<feature type="signal peptide" evidence="1">
    <location>
        <begin position="1"/>
        <end position="20"/>
    </location>
</feature>
<accession>A0A0F0IA73</accession>
<dbReference type="AlphaFoldDB" id="A0A0F0IA73"/>
<evidence type="ECO:0000313" key="3">
    <source>
        <dbReference type="EMBL" id="KJK64620.1"/>
    </source>
</evidence>
<name>A0A0F0IA73_ASPPU</name>
<organism evidence="3 4">
    <name type="scientific">Aspergillus parasiticus (strain ATCC 56775 / NRRL 5862 / SRRC 143 / SU-1)</name>
    <dbReference type="NCBI Taxonomy" id="1403190"/>
    <lineage>
        <taxon>Eukaryota</taxon>
        <taxon>Fungi</taxon>
        <taxon>Dikarya</taxon>
        <taxon>Ascomycota</taxon>
        <taxon>Pezizomycotina</taxon>
        <taxon>Eurotiomycetes</taxon>
        <taxon>Eurotiomycetidae</taxon>
        <taxon>Eurotiales</taxon>
        <taxon>Aspergillaceae</taxon>
        <taxon>Aspergillus</taxon>
        <taxon>Aspergillus subgen. Circumdati</taxon>
    </lineage>
</organism>
<dbReference type="InterPro" id="IPR046925">
    <property type="entry name" value="WD-like_fungi"/>
</dbReference>
<evidence type="ECO:0000313" key="4">
    <source>
        <dbReference type="Proteomes" id="UP000033540"/>
    </source>
</evidence>
<dbReference type="OrthoDB" id="3853793at2759"/>
<protein>
    <recommendedName>
        <fullName evidence="2">WD-like domain-containing protein</fullName>
    </recommendedName>
</protein>
<feature type="domain" description="WD-like" evidence="2">
    <location>
        <begin position="133"/>
        <end position="231"/>
    </location>
</feature>
<comment type="caution">
    <text evidence="3">The sequence shown here is derived from an EMBL/GenBank/DDBJ whole genome shotgun (WGS) entry which is preliminary data.</text>
</comment>
<feature type="chain" id="PRO_5002443316" description="WD-like domain-containing protein" evidence="1">
    <location>
        <begin position="21"/>
        <end position="232"/>
    </location>
</feature>
<proteinExistence type="predicted"/>
<dbReference type="Pfam" id="PF20493">
    <property type="entry name" value="WD-like_fungi"/>
    <property type="match status" value="1"/>
</dbReference>
<dbReference type="EMBL" id="JZEE01000390">
    <property type="protein sequence ID" value="KJK64620.1"/>
    <property type="molecule type" value="Genomic_DNA"/>
</dbReference>
<reference evidence="3 4" key="1">
    <citation type="submission" date="2015-02" db="EMBL/GenBank/DDBJ databases">
        <title>Draft genome sequence of Aspergillus parasiticus SU-1.</title>
        <authorList>
            <person name="Yu J."/>
            <person name="Fedorova N."/>
            <person name="Yin Y."/>
            <person name="Losada L."/>
            <person name="Zafar N."/>
            <person name="Taujale R."/>
            <person name="Ehrlich K.C."/>
            <person name="Bhatnagar D."/>
            <person name="Cleveland T.E."/>
            <person name="Bennett J.W."/>
            <person name="Nierman W.C."/>
        </authorList>
    </citation>
    <scope>NUCLEOTIDE SEQUENCE [LARGE SCALE GENOMIC DNA]</scope>
    <source>
        <strain evidence="4">ATCC 56775 / NRRL 5862 / SRRC 143 / SU-1</strain>
    </source>
</reference>
<dbReference type="Proteomes" id="UP000033540">
    <property type="component" value="Unassembled WGS sequence"/>
</dbReference>
<gene>
    <name evidence="3" type="ORF">P875_00011146</name>
</gene>
<evidence type="ECO:0000256" key="1">
    <source>
        <dbReference type="SAM" id="SignalP"/>
    </source>
</evidence>
<keyword evidence="1" id="KW-0732">Signal</keyword>
<sequence>MQKAILASLLGFAWLQRTLASPIIYTDSPNIIVIHRASDLFPEFEGDLSPFDVDIEYVGYEVEIRAWLAALDPSSGNTDEEKAVFLTEAAYAKKFDVNDPDMVEDVHDLLAALRGNSTAIEKRAGFRYTLSSRRAIDWSKCAGILSCISGATCRFNLDIGKAPRRRCESRGGSNCCISWSTYHVRAGSFSTTWTSCNSEVNAEHKSSVSCQGHGSSAQGGDVCLSNRANGCT</sequence>
<evidence type="ECO:0000259" key="2">
    <source>
        <dbReference type="Pfam" id="PF20493"/>
    </source>
</evidence>